<reference evidence="6 7" key="1">
    <citation type="submission" date="2024-05" db="EMBL/GenBank/DDBJ databases">
        <authorList>
            <person name="Duchaud E."/>
        </authorList>
    </citation>
    <scope>NUCLEOTIDE SEQUENCE [LARGE SCALE GENOMIC DNA]</scope>
    <source>
        <strain evidence="6">Ena-SAMPLE-TAB-13-05-2024-13:56:06:370-140308</strain>
    </source>
</reference>
<dbReference type="RefSeq" id="WP_348713892.1">
    <property type="nucleotide sequence ID" value="NZ_CAXJIO010000002.1"/>
</dbReference>
<dbReference type="Proteomes" id="UP001497527">
    <property type="component" value="Unassembled WGS sequence"/>
</dbReference>
<dbReference type="PANTHER" id="PTHR30329:SF21">
    <property type="entry name" value="LIPOPROTEIN YIAD-RELATED"/>
    <property type="match status" value="1"/>
</dbReference>
<sequence>MNVRLLPILFFIVGGNLFSQSLKVADRYFDEFSFMESAKIYEALVLQKGDSSQHVLSRLADSYYNNADTEQAEKWYQKLLKNYQEIDNKYLFKYAQVLRSIGKYKESDSILHVYASKGAHSGLTNELENEDYLLDFSKNDDKRISIRNLGVNSPLSDFGGFLLNGKVYFTSALPKNTKRERIYKWNNQPFLNIYKSDEEITTLEESKKDTILRLVNQELFEAPITTDVHESTPIFSKDGKTIYFTRNNSNGKKVGKDKKNTSNLKIYKASLVNGYWINVTELPFNSDEYSVGHPALSPDEKTLYFVSNMPDGYGGTDIYKVSVNDEGEYGEPENLGEKINTPGREMFPFIGEDNTLYFSSDGHLGLGLLDIFQAKIKSDNSFSSAKNLGYPFNSKRDDFSFFLNENGKKGFFSSNRRGGKGDDDIYSFFIYSDPPVCYQTVTGVISNAKTNGFIDGAVVKLVGTNGRVISETLSDVNGGYSFTNVLCSTKFIVQVSKFDHRSNATTITTREKRGEEIRKDITLTPLIVGNQIVINPIYFDYNRALIREDAEYELENIVTVMTNHPEVVIKIESHTDSRGGKDYNRKLSDRRAKATRDYIISRGISKNRIESAIGYGEDQLLNNCDDSNKKCSDVDHQKNRRSYFYIVKGGENIKARQEAEKIKVQKKISRRNNFLQFLRKNFKKSDSKGNDKCLKEDDNCEDNIKSAKQLKL</sequence>
<name>A0ABP1EY78_9FLAO</name>
<proteinExistence type="predicted"/>
<feature type="domain" description="OmpA-like" evidence="5">
    <location>
        <begin position="528"/>
        <end position="650"/>
    </location>
</feature>
<dbReference type="PROSITE" id="PS51123">
    <property type="entry name" value="OMPA_2"/>
    <property type="match status" value="1"/>
</dbReference>
<dbReference type="SUPFAM" id="SSF49464">
    <property type="entry name" value="Carboxypeptidase regulatory domain-like"/>
    <property type="match status" value="1"/>
</dbReference>
<dbReference type="SUPFAM" id="SSF103088">
    <property type="entry name" value="OmpA-like"/>
    <property type="match status" value="1"/>
</dbReference>
<dbReference type="Pfam" id="PF00691">
    <property type="entry name" value="OmpA"/>
    <property type="match status" value="1"/>
</dbReference>
<evidence type="ECO:0000256" key="3">
    <source>
        <dbReference type="ARBA" id="ARBA00023237"/>
    </source>
</evidence>
<dbReference type="InterPro" id="IPR011659">
    <property type="entry name" value="WD40"/>
</dbReference>
<evidence type="ECO:0000259" key="5">
    <source>
        <dbReference type="PROSITE" id="PS51123"/>
    </source>
</evidence>
<organism evidence="6 7">
    <name type="scientific">Tenacibaculum polynesiense</name>
    <dbReference type="NCBI Taxonomy" id="3137857"/>
    <lineage>
        <taxon>Bacteria</taxon>
        <taxon>Pseudomonadati</taxon>
        <taxon>Bacteroidota</taxon>
        <taxon>Flavobacteriia</taxon>
        <taxon>Flavobacteriales</taxon>
        <taxon>Flavobacteriaceae</taxon>
        <taxon>Tenacibaculum</taxon>
    </lineage>
</organism>
<dbReference type="Gene3D" id="2.60.40.1120">
    <property type="entry name" value="Carboxypeptidase-like, regulatory domain"/>
    <property type="match status" value="1"/>
</dbReference>
<dbReference type="InterPro" id="IPR008969">
    <property type="entry name" value="CarboxyPept-like_regulatory"/>
</dbReference>
<dbReference type="InterPro" id="IPR036737">
    <property type="entry name" value="OmpA-like_sf"/>
</dbReference>
<dbReference type="CDD" id="cd07185">
    <property type="entry name" value="OmpA_C-like"/>
    <property type="match status" value="1"/>
</dbReference>
<evidence type="ECO:0000256" key="4">
    <source>
        <dbReference type="PROSITE-ProRule" id="PRU00473"/>
    </source>
</evidence>
<dbReference type="InterPro" id="IPR050330">
    <property type="entry name" value="Bact_OuterMem_StrucFunc"/>
</dbReference>
<evidence type="ECO:0000256" key="2">
    <source>
        <dbReference type="ARBA" id="ARBA00023136"/>
    </source>
</evidence>
<keyword evidence="2 4" id="KW-0472">Membrane</keyword>
<dbReference type="SUPFAM" id="SSF82171">
    <property type="entry name" value="DPP6 N-terminal domain-like"/>
    <property type="match status" value="1"/>
</dbReference>
<accession>A0ABP1EY78</accession>
<keyword evidence="3" id="KW-0998">Cell outer membrane</keyword>
<protein>
    <submittedName>
        <fullName evidence="6">OmpA family protein</fullName>
    </submittedName>
</protein>
<keyword evidence="7" id="KW-1185">Reference proteome</keyword>
<evidence type="ECO:0000313" key="6">
    <source>
        <dbReference type="EMBL" id="CAL2101113.1"/>
    </source>
</evidence>
<dbReference type="InterPro" id="IPR006665">
    <property type="entry name" value="OmpA-like"/>
</dbReference>
<dbReference type="InterPro" id="IPR011990">
    <property type="entry name" value="TPR-like_helical_dom_sf"/>
</dbReference>
<evidence type="ECO:0000313" key="7">
    <source>
        <dbReference type="Proteomes" id="UP001497527"/>
    </source>
</evidence>
<comment type="subcellular location">
    <subcellularLocation>
        <location evidence="1">Cell outer membrane</location>
    </subcellularLocation>
</comment>
<dbReference type="EMBL" id="CAXJIO010000002">
    <property type="protein sequence ID" value="CAL2101113.1"/>
    <property type="molecule type" value="Genomic_DNA"/>
</dbReference>
<dbReference type="Gene3D" id="1.25.40.10">
    <property type="entry name" value="Tetratricopeptide repeat domain"/>
    <property type="match status" value="1"/>
</dbReference>
<dbReference type="SUPFAM" id="SSF48452">
    <property type="entry name" value="TPR-like"/>
    <property type="match status" value="1"/>
</dbReference>
<dbReference type="InterPro" id="IPR011042">
    <property type="entry name" value="6-blade_b-propeller_TolB-like"/>
</dbReference>
<gene>
    <name evidence="6" type="ORF">T190423A01A_110003</name>
</gene>
<evidence type="ECO:0000256" key="1">
    <source>
        <dbReference type="ARBA" id="ARBA00004442"/>
    </source>
</evidence>
<dbReference type="PANTHER" id="PTHR30329">
    <property type="entry name" value="STATOR ELEMENT OF FLAGELLAR MOTOR COMPLEX"/>
    <property type="match status" value="1"/>
</dbReference>
<comment type="caution">
    <text evidence="6">The sequence shown here is derived from an EMBL/GenBank/DDBJ whole genome shotgun (WGS) entry which is preliminary data.</text>
</comment>
<dbReference type="Gene3D" id="3.30.1330.60">
    <property type="entry name" value="OmpA-like domain"/>
    <property type="match status" value="1"/>
</dbReference>
<dbReference type="PRINTS" id="PR01021">
    <property type="entry name" value="OMPADOMAIN"/>
</dbReference>
<dbReference type="InterPro" id="IPR006664">
    <property type="entry name" value="OMP_bac"/>
</dbReference>
<dbReference type="Gene3D" id="2.120.10.30">
    <property type="entry name" value="TolB, C-terminal domain"/>
    <property type="match status" value="1"/>
</dbReference>
<dbReference type="Pfam" id="PF07676">
    <property type="entry name" value="PD40"/>
    <property type="match status" value="3"/>
</dbReference>